<feature type="region of interest" description="Disordered" evidence="1">
    <location>
        <begin position="1"/>
        <end position="27"/>
    </location>
</feature>
<feature type="non-terminal residue" evidence="2">
    <location>
        <position position="27"/>
    </location>
</feature>
<evidence type="ECO:0000313" key="2">
    <source>
        <dbReference type="EMBL" id="MCI35170.1"/>
    </source>
</evidence>
<sequence>MVRFSFEDEMDPLKIEDEMDPLRKEDT</sequence>
<evidence type="ECO:0000313" key="3">
    <source>
        <dbReference type="Proteomes" id="UP000265520"/>
    </source>
</evidence>
<dbReference type="Proteomes" id="UP000265520">
    <property type="component" value="Unassembled WGS sequence"/>
</dbReference>
<reference evidence="2 3" key="1">
    <citation type="journal article" date="2018" name="Front. Plant Sci.">
        <title>Red Clover (Trifolium pratense) and Zigzag Clover (T. medium) - A Picture of Genomic Similarities and Differences.</title>
        <authorList>
            <person name="Dluhosova J."/>
            <person name="Istvanek J."/>
            <person name="Nedelnik J."/>
            <person name="Repkova J."/>
        </authorList>
    </citation>
    <scope>NUCLEOTIDE SEQUENCE [LARGE SCALE GENOMIC DNA]</scope>
    <source>
        <strain evidence="3">cv. 10/8</strain>
        <tissue evidence="2">Leaf</tissue>
    </source>
</reference>
<dbReference type="AlphaFoldDB" id="A0A392RHA2"/>
<feature type="compositionally biased region" description="Basic and acidic residues" evidence="1">
    <location>
        <begin position="11"/>
        <end position="27"/>
    </location>
</feature>
<comment type="caution">
    <text evidence="2">The sequence shown here is derived from an EMBL/GenBank/DDBJ whole genome shotgun (WGS) entry which is preliminary data.</text>
</comment>
<evidence type="ECO:0000256" key="1">
    <source>
        <dbReference type="SAM" id="MobiDB-lite"/>
    </source>
</evidence>
<proteinExistence type="predicted"/>
<accession>A0A392RHA2</accession>
<organism evidence="2 3">
    <name type="scientific">Trifolium medium</name>
    <dbReference type="NCBI Taxonomy" id="97028"/>
    <lineage>
        <taxon>Eukaryota</taxon>
        <taxon>Viridiplantae</taxon>
        <taxon>Streptophyta</taxon>
        <taxon>Embryophyta</taxon>
        <taxon>Tracheophyta</taxon>
        <taxon>Spermatophyta</taxon>
        <taxon>Magnoliopsida</taxon>
        <taxon>eudicotyledons</taxon>
        <taxon>Gunneridae</taxon>
        <taxon>Pentapetalae</taxon>
        <taxon>rosids</taxon>
        <taxon>fabids</taxon>
        <taxon>Fabales</taxon>
        <taxon>Fabaceae</taxon>
        <taxon>Papilionoideae</taxon>
        <taxon>50 kb inversion clade</taxon>
        <taxon>NPAAA clade</taxon>
        <taxon>Hologalegina</taxon>
        <taxon>IRL clade</taxon>
        <taxon>Trifolieae</taxon>
        <taxon>Trifolium</taxon>
    </lineage>
</organism>
<protein>
    <submittedName>
        <fullName evidence="2">Uncharacterized protein</fullName>
    </submittedName>
</protein>
<keyword evidence="3" id="KW-1185">Reference proteome</keyword>
<dbReference type="EMBL" id="LXQA010220908">
    <property type="protein sequence ID" value="MCI35170.1"/>
    <property type="molecule type" value="Genomic_DNA"/>
</dbReference>
<name>A0A392RHA2_9FABA</name>